<dbReference type="AlphaFoldDB" id="A0A158P4V4"/>
<keyword evidence="2" id="KW-0732">Signal</keyword>
<evidence type="ECO:0000313" key="3">
    <source>
        <dbReference type="EnsemblMetazoa" id="tetur09g07090.1"/>
    </source>
</evidence>
<evidence type="ECO:0008006" key="5">
    <source>
        <dbReference type="Google" id="ProtNLM"/>
    </source>
</evidence>
<evidence type="ECO:0000313" key="4">
    <source>
        <dbReference type="Proteomes" id="UP000015104"/>
    </source>
</evidence>
<feature type="transmembrane region" description="Helical" evidence="1">
    <location>
        <begin position="584"/>
        <end position="607"/>
    </location>
</feature>
<organism evidence="3 4">
    <name type="scientific">Tetranychus urticae</name>
    <name type="common">Two-spotted spider mite</name>
    <dbReference type="NCBI Taxonomy" id="32264"/>
    <lineage>
        <taxon>Eukaryota</taxon>
        <taxon>Metazoa</taxon>
        <taxon>Ecdysozoa</taxon>
        <taxon>Arthropoda</taxon>
        <taxon>Chelicerata</taxon>
        <taxon>Arachnida</taxon>
        <taxon>Acari</taxon>
        <taxon>Acariformes</taxon>
        <taxon>Trombidiformes</taxon>
        <taxon>Prostigmata</taxon>
        <taxon>Eleutherengona</taxon>
        <taxon>Raphignathae</taxon>
        <taxon>Tetranychoidea</taxon>
        <taxon>Tetranychidae</taxon>
        <taxon>Tetranychus</taxon>
    </lineage>
</organism>
<keyword evidence="1" id="KW-0472">Membrane</keyword>
<evidence type="ECO:0000256" key="2">
    <source>
        <dbReference type="SAM" id="SignalP"/>
    </source>
</evidence>
<evidence type="ECO:0000256" key="1">
    <source>
        <dbReference type="SAM" id="Phobius"/>
    </source>
</evidence>
<sequence length="708" mass="81960">MFFHLLIWTFQFCLLIQKTYLFRTPKHDSMFYYKTHDSVFLTNPKNHTTSYGIYVAGKTITIDIPTSVAKMSDILDWKVVDFKKDRLMFVHKNKPYILINQEIIRGMEYDDELSGSIIAFGDNEALHVPTIKNPGLFEPIPKWNYIELLHFDAENEKVSVRRYLPWLSEDDYQFIIEWNMTDYIHFDNKLYLLIKRSISNDDQSVTQEISIIRLCLDKGIELISSAVEIRFTQEAFQSNKIIDLFFVFLFKPLYNDTIRYQVHTTQLKTSDNTKAYQVYYIGNFVSLFEETANDCASGFGNITLLRPHLRSEVGECKKTSYKNCSTKENIVPSRDVSLVVTGELSTSLNLRNNFRLTVAHKIQFVALPYPFDTASIIMPDNPEQTDICEYDFAEQPICMSVSAKSSSFINASSEVVFHTNKRPYGALFVTKETNKILFIPIEMCSHLKTCTQCIMYGLYSDCIWSNSICTRDDQPKNKATLTVDHCFKIINISPLILEASSPTILTIELDKPLIKEDQEQLVIQAGDDHCNDIIIYELFIICSMNLTKSGKFNIHVSLRNDRYADTSIISAISNDKVHIFESDYALIIILLLFLCLIITSFALIFYYRKIYKELLNRFKKVSRPRKVERFVGTLSDAKFIKFFDSKKKSKLSAKSRVSVPIVSSTMDTLDDSTITNKPSWEQDSLGRTMRSELRQMYPRRKLLSSKRK</sequence>
<feature type="signal peptide" evidence="2">
    <location>
        <begin position="1"/>
        <end position="21"/>
    </location>
</feature>
<protein>
    <recommendedName>
        <fullName evidence="5">Sema domain-containing protein</fullName>
    </recommendedName>
</protein>
<feature type="chain" id="PRO_5007630010" description="Sema domain-containing protein" evidence="2">
    <location>
        <begin position="22"/>
        <end position="708"/>
    </location>
</feature>
<proteinExistence type="predicted"/>
<dbReference type="EMBL" id="CAEY01002017">
    <property type="status" value="NOT_ANNOTATED_CDS"/>
    <property type="molecule type" value="Genomic_DNA"/>
</dbReference>
<keyword evidence="1" id="KW-0812">Transmembrane</keyword>
<reference evidence="3" key="2">
    <citation type="submission" date="2016-04" db="UniProtKB">
        <authorList>
            <consortium name="EnsemblMetazoa"/>
        </authorList>
    </citation>
    <scope>IDENTIFICATION</scope>
</reference>
<reference evidence="4" key="1">
    <citation type="submission" date="2011-08" db="EMBL/GenBank/DDBJ databases">
        <authorList>
            <person name="Rombauts S."/>
        </authorList>
    </citation>
    <scope>NUCLEOTIDE SEQUENCE</scope>
    <source>
        <strain evidence="4">London</strain>
    </source>
</reference>
<keyword evidence="1" id="KW-1133">Transmembrane helix</keyword>
<name>A0A158P4V4_TETUR</name>
<accession>A0A158P4V4</accession>
<dbReference type="Proteomes" id="UP000015104">
    <property type="component" value="Unassembled WGS sequence"/>
</dbReference>
<keyword evidence="4" id="KW-1185">Reference proteome</keyword>
<dbReference type="EnsemblMetazoa" id="tetur09g07090.1">
    <property type="protein sequence ID" value="tetur09g07090.1"/>
    <property type="gene ID" value="tetur09g07090"/>
</dbReference>